<gene>
    <name evidence="2" type="ORF">LWI29_034131</name>
</gene>
<evidence type="ECO:0000313" key="2">
    <source>
        <dbReference type="EMBL" id="KAK0588089.1"/>
    </source>
</evidence>
<organism evidence="2 3">
    <name type="scientific">Acer saccharum</name>
    <name type="common">Sugar maple</name>
    <dbReference type="NCBI Taxonomy" id="4024"/>
    <lineage>
        <taxon>Eukaryota</taxon>
        <taxon>Viridiplantae</taxon>
        <taxon>Streptophyta</taxon>
        <taxon>Embryophyta</taxon>
        <taxon>Tracheophyta</taxon>
        <taxon>Spermatophyta</taxon>
        <taxon>Magnoliopsida</taxon>
        <taxon>eudicotyledons</taxon>
        <taxon>Gunneridae</taxon>
        <taxon>Pentapetalae</taxon>
        <taxon>rosids</taxon>
        <taxon>malvids</taxon>
        <taxon>Sapindales</taxon>
        <taxon>Sapindaceae</taxon>
        <taxon>Hippocastanoideae</taxon>
        <taxon>Acereae</taxon>
        <taxon>Acer</taxon>
    </lineage>
</organism>
<comment type="caution">
    <text evidence="2">The sequence shown here is derived from an EMBL/GenBank/DDBJ whole genome shotgun (WGS) entry which is preliminary data.</text>
</comment>
<dbReference type="AlphaFoldDB" id="A0AA39SFU2"/>
<evidence type="ECO:0000256" key="1">
    <source>
        <dbReference type="SAM" id="MobiDB-lite"/>
    </source>
</evidence>
<feature type="region of interest" description="Disordered" evidence="1">
    <location>
        <begin position="157"/>
        <end position="190"/>
    </location>
</feature>
<feature type="compositionally biased region" description="Basic and acidic residues" evidence="1">
    <location>
        <begin position="171"/>
        <end position="190"/>
    </location>
</feature>
<reference evidence="2" key="2">
    <citation type="submission" date="2023-06" db="EMBL/GenBank/DDBJ databases">
        <authorList>
            <person name="Swenson N.G."/>
            <person name="Wegrzyn J.L."/>
            <person name="Mcevoy S.L."/>
        </authorList>
    </citation>
    <scope>NUCLEOTIDE SEQUENCE</scope>
    <source>
        <strain evidence="2">NS2018</strain>
        <tissue evidence="2">Leaf</tissue>
    </source>
</reference>
<name>A0AA39SFU2_ACESA</name>
<evidence type="ECO:0000313" key="3">
    <source>
        <dbReference type="Proteomes" id="UP001168877"/>
    </source>
</evidence>
<sequence>MSPQVSPWQHKIFAYEVIPTLATRFASVRQLEQPFPRILKWNLTNRPRRDKLEKIFTIKVAPDYLEHRFADVISAVEALREEVRKSERDRKESDKVRDEQHKELVRMIQTLQGTSTQMYTDDPFHYEAPRVMPQQGLGRQTNSVQTSHEDIAALHRRDSVPPPQQGSVPHPHQDSVPHPHQDSVEASHEDTAALPRRDLVPPPQQDNVAVHDTETFDQGIAELPRKDAVLPPSKTLLRVVEGGYQVTVSWFEELETNHAELEDTAHMYRLWVGMFSDVEAPPDDQKWSVLTRT</sequence>
<keyword evidence="3" id="KW-1185">Reference proteome</keyword>
<reference evidence="2" key="1">
    <citation type="journal article" date="2022" name="Plant J.">
        <title>Strategies of tolerance reflected in two North American maple genomes.</title>
        <authorList>
            <person name="McEvoy S.L."/>
            <person name="Sezen U.U."/>
            <person name="Trouern-Trend A."/>
            <person name="McMahon S.M."/>
            <person name="Schaberg P.G."/>
            <person name="Yang J."/>
            <person name="Wegrzyn J.L."/>
            <person name="Swenson N.G."/>
        </authorList>
    </citation>
    <scope>NUCLEOTIDE SEQUENCE</scope>
    <source>
        <strain evidence="2">NS2018</strain>
    </source>
</reference>
<dbReference type="Proteomes" id="UP001168877">
    <property type="component" value="Unassembled WGS sequence"/>
</dbReference>
<protein>
    <submittedName>
        <fullName evidence="2">Uncharacterized protein</fullName>
    </submittedName>
</protein>
<dbReference type="EMBL" id="JAUESC010000382">
    <property type="protein sequence ID" value="KAK0588089.1"/>
    <property type="molecule type" value="Genomic_DNA"/>
</dbReference>
<accession>A0AA39SFU2</accession>
<proteinExistence type="predicted"/>